<comment type="caution">
    <text evidence="3">The sequence shown here is derived from an EMBL/GenBank/DDBJ whole genome shotgun (WGS) entry which is preliminary data.</text>
</comment>
<evidence type="ECO:0000256" key="1">
    <source>
        <dbReference type="ARBA" id="ARBA00006484"/>
    </source>
</evidence>
<dbReference type="InterPro" id="IPR002347">
    <property type="entry name" value="SDR_fam"/>
</dbReference>
<organism evidence="3 4">
    <name type="scientific">Inhella proteolytica</name>
    <dbReference type="NCBI Taxonomy" id="2795029"/>
    <lineage>
        <taxon>Bacteria</taxon>
        <taxon>Pseudomonadati</taxon>
        <taxon>Pseudomonadota</taxon>
        <taxon>Betaproteobacteria</taxon>
        <taxon>Burkholderiales</taxon>
        <taxon>Sphaerotilaceae</taxon>
        <taxon>Inhella</taxon>
    </lineage>
</organism>
<sequence length="262" mass="27822">MTQAFTRYPSLQGRVVFISGGSSGIGAELVRAFAAQGARVAFCGLRADGGDELIEQLRAAGHEAPFFAPCDVRDVAAYQALLGEVAAQLGPIRVLINNAGRDDRHAMEEVTSEYWDDRLALNLKHYFFAIQAVAPGMAAAGGGSIVNMGSVSWMRGRPNLVGYTTAKAGILGLTRTLARELGPRNIRVNAIVPGAIVTERQTTLHRDPAADQAFLDAQCLKIRLDPGHVARPTLFLAADDSDGMTGQHVLVDAGIAQQSVIS</sequence>
<comment type="similarity">
    <text evidence="1">Belongs to the short-chain dehydrogenases/reductases (SDR) family.</text>
</comment>
<reference evidence="3" key="1">
    <citation type="submission" date="2020-12" db="EMBL/GenBank/DDBJ databases">
        <title>The genome sequence of Inhella sp. 1Y17.</title>
        <authorList>
            <person name="Liu Y."/>
        </authorList>
    </citation>
    <scope>NUCLEOTIDE SEQUENCE</scope>
    <source>
        <strain evidence="3">1Y17</strain>
    </source>
</reference>
<dbReference type="CDD" id="cd05233">
    <property type="entry name" value="SDR_c"/>
    <property type="match status" value="1"/>
</dbReference>
<dbReference type="FunFam" id="3.40.50.720:FF:000084">
    <property type="entry name" value="Short-chain dehydrogenase reductase"/>
    <property type="match status" value="1"/>
</dbReference>
<dbReference type="PANTHER" id="PTHR43669">
    <property type="entry name" value="5-KETO-D-GLUCONATE 5-REDUCTASE"/>
    <property type="match status" value="1"/>
</dbReference>
<evidence type="ECO:0000313" key="3">
    <source>
        <dbReference type="EMBL" id="MBH9579107.1"/>
    </source>
</evidence>
<dbReference type="Pfam" id="PF13561">
    <property type="entry name" value="adh_short_C2"/>
    <property type="match status" value="1"/>
</dbReference>
<dbReference type="PROSITE" id="PS00061">
    <property type="entry name" value="ADH_SHORT"/>
    <property type="match status" value="1"/>
</dbReference>
<dbReference type="RefSeq" id="WP_198112878.1">
    <property type="nucleotide sequence ID" value="NZ_JAEDAK010000018.1"/>
</dbReference>
<dbReference type="SUPFAM" id="SSF51735">
    <property type="entry name" value="NAD(P)-binding Rossmann-fold domains"/>
    <property type="match status" value="1"/>
</dbReference>
<evidence type="ECO:0000313" key="4">
    <source>
        <dbReference type="Proteomes" id="UP000613266"/>
    </source>
</evidence>
<dbReference type="PRINTS" id="PR00080">
    <property type="entry name" value="SDRFAMILY"/>
</dbReference>
<accession>A0A931NFR8</accession>
<keyword evidence="2" id="KW-0560">Oxidoreductase</keyword>
<name>A0A931NFR8_9BURK</name>
<keyword evidence="4" id="KW-1185">Reference proteome</keyword>
<gene>
    <name evidence="3" type="ORF">I7X39_19620</name>
</gene>
<dbReference type="AlphaFoldDB" id="A0A931NFR8"/>
<proteinExistence type="inferred from homology"/>
<dbReference type="InterPro" id="IPR036291">
    <property type="entry name" value="NAD(P)-bd_dom_sf"/>
</dbReference>
<protein>
    <submittedName>
        <fullName evidence="3">SDR family oxidoreductase</fullName>
    </submittedName>
</protein>
<dbReference type="Gene3D" id="3.40.50.720">
    <property type="entry name" value="NAD(P)-binding Rossmann-like Domain"/>
    <property type="match status" value="1"/>
</dbReference>
<dbReference type="PANTHER" id="PTHR43669:SF3">
    <property type="entry name" value="ALCOHOL DEHYDROGENASE, PUTATIVE (AFU_ORTHOLOGUE AFUA_3G03445)-RELATED"/>
    <property type="match status" value="1"/>
</dbReference>
<evidence type="ECO:0000256" key="2">
    <source>
        <dbReference type="ARBA" id="ARBA00023002"/>
    </source>
</evidence>
<dbReference type="EMBL" id="JAEDAK010000018">
    <property type="protein sequence ID" value="MBH9579107.1"/>
    <property type="molecule type" value="Genomic_DNA"/>
</dbReference>
<dbReference type="GO" id="GO:0016491">
    <property type="term" value="F:oxidoreductase activity"/>
    <property type="evidence" value="ECO:0007669"/>
    <property type="project" value="UniProtKB-KW"/>
</dbReference>
<dbReference type="InterPro" id="IPR020904">
    <property type="entry name" value="Sc_DH/Rdtase_CS"/>
</dbReference>
<dbReference type="Proteomes" id="UP000613266">
    <property type="component" value="Unassembled WGS sequence"/>
</dbReference>
<dbReference type="PRINTS" id="PR00081">
    <property type="entry name" value="GDHRDH"/>
</dbReference>